<dbReference type="AlphaFoldDB" id="A0A5F2B073"/>
<gene>
    <name evidence="5" type="primary">flgA</name>
    <name evidence="5" type="ORF">EHQ76_14585</name>
</gene>
<comment type="subcellular location">
    <subcellularLocation>
        <location evidence="1">Periplasm</location>
    </subcellularLocation>
</comment>
<dbReference type="InterPro" id="IPR039246">
    <property type="entry name" value="Flagellar_FlgA"/>
</dbReference>
<protein>
    <submittedName>
        <fullName evidence="5">Flagellar basal body P-ring formation protein FlgA</fullName>
    </submittedName>
</protein>
<dbReference type="Pfam" id="PF13144">
    <property type="entry name" value="ChapFlgA"/>
    <property type="match status" value="1"/>
</dbReference>
<dbReference type="InterPro" id="IPR013974">
    <property type="entry name" value="SAF"/>
</dbReference>
<evidence type="ECO:0000256" key="3">
    <source>
        <dbReference type="ARBA" id="ARBA00022764"/>
    </source>
</evidence>
<evidence type="ECO:0000256" key="1">
    <source>
        <dbReference type="ARBA" id="ARBA00004418"/>
    </source>
</evidence>
<dbReference type="InterPro" id="IPR017585">
    <property type="entry name" value="SAF_FlgA"/>
</dbReference>
<dbReference type="NCBIfam" id="TIGR03170">
    <property type="entry name" value="flgA_cterm"/>
    <property type="match status" value="1"/>
</dbReference>
<dbReference type="OrthoDB" id="344241at2"/>
<dbReference type="CDD" id="cd11614">
    <property type="entry name" value="SAF_CpaB_FlgA_like"/>
    <property type="match status" value="1"/>
</dbReference>
<comment type="caution">
    <text evidence="5">The sequence shown here is derived from an EMBL/GenBank/DDBJ whole genome shotgun (WGS) entry which is preliminary data.</text>
</comment>
<reference evidence="5 6" key="1">
    <citation type="journal article" date="2019" name="PLoS Negl. Trop. Dis.">
        <title>Revisiting the worldwide diversity of Leptospira species in the environment.</title>
        <authorList>
            <person name="Vincent A.T."/>
            <person name="Schiettekatte O."/>
            <person name="Bourhy P."/>
            <person name="Veyrier F.J."/>
            <person name="Picardeau M."/>
        </authorList>
    </citation>
    <scope>NUCLEOTIDE SEQUENCE [LARGE SCALE GENOMIC DNA]</scope>
    <source>
        <strain evidence="5 6">201702444</strain>
    </source>
</reference>
<evidence type="ECO:0000313" key="5">
    <source>
        <dbReference type="EMBL" id="TGL97512.1"/>
    </source>
</evidence>
<dbReference type="Proteomes" id="UP000298429">
    <property type="component" value="Unassembled WGS sequence"/>
</dbReference>
<evidence type="ECO:0000313" key="6">
    <source>
        <dbReference type="Proteomes" id="UP000298429"/>
    </source>
</evidence>
<sequence>MNLFRIFFLLLLLTLNPLWGRGVSGIYLKGRAIVEGEEVRLSSVARIPDGLEDRILMKNLTRPVFVGSKEIQKVYADLDPIVTGKETLVLPLNHALEPSEITDSLSDEIKKKHPNEEFRLTFISGETKVPSEGVQLRWANLSSRLHPGQLMASLEIFFQNQKVHTLRIRFQVEQKVKVLKASRPLNKGIKIEPEDFKEEETLTDEEILDSPGADLLGSTLLKDMNDGEIFRKKHVRKIQDVQRGGEILMIYHKGSLVLKTKVKALSSGNIGEEVQVTTHSREGQMKVKVVDKNTVVTE</sequence>
<proteinExistence type="predicted"/>
<keyword evidence="5" id="KW-0969">Cilium</keyword>
<dbReference type="PANTHER" id="PTHR36307">
    <property type="entry name" value="FLAGELLA BASAL BODY P-RING FORMATION PROTEIN FLGA"/>
    <property type="match status" value="1"/>
</dbReference>
<keyword evidence="2" id="KW-0732">Signal</keyword>
<feature type="domain" description="SAF" evidence="4">
    <location>
        <begin position="176"/>
        <end position="236"/>
    </location>
</feature>
<dbReference type="GO" id="GO:0044780">
    <property type="term" value="P:bacterial-type flagellum assembly"/>
    <property type="evidence" value="ECO:0007669"/>
    <property type="project" value="InterPro"/>
</dbReference>
<keyword evidence="5" id="KW-0966">Cell projection</keyword>
<dbReference type="GO" id="GO:0042597">
    <property type="term" value="C:periplasmic space"/>
    <property type="evidence" value="ECO:0007669"/>
    <property type="project" value="UniProtKB-SubCell"/>
</dbReference>
<dbReference type="RefSeq" id="WP_135671652.1">
    <property type="nucleotide sequence ID" value="NZ_RQGN01000081.1"/>
</dbReference>
<evidence type="ECO:0000259" key="4">
    <source>
        <dbReference type="SMART" id="SM00858"/>
    </source>
</evidence>
<keyword evidence="3" id="KW-0574">Periplasm</keyword>
<keyword evidence="5" id="KW-0282">Flagellum</keyword>
<evidence type="ECO:0000256" key="2">
    <source>
        <dbReference type="ARBA" id="ARBA00022729"/>
    </source>
</evidence>
<dbReference type="SMART" id="SM00858">
    <property type="entry name" value="SAF"/>
    <property type="match status" value="1"/>
</dbReference>
<dbReference type="EMBL" id="RQGN01000081">
    <property type="protein sequence ID" value="TGL97512.1"/>
    <property type="molecule type" value="Genomic_DNA"/>
</dbReference>
<dbReference type="PANTHER" id="PTHR36307:SF1">
    <property type="entry name" value="FLAGELLA BASAL BODY P-RING FORMATION PROTEIN FLGA"/>
    <property type="match status" value="1"/>
</dbReference>
<organism evidence="5 6">
    <name type="scientific">Leptospira barantonii</name>
    <dbReference type="NCBI Taxonomy" id="2023184"/>
    <lineage>
        <taxon>Bacteria</taxon>
        <taxon>Pseudomonadati</taxon>
        <taxon>Spirochaetota</taxon>
        <taxon>Spirochaetia</taxon>
        <taxon>Leptospirales</taxon>
        <taxon>Leptospiraceae</taxon>
        <taxon>Leptospira</taxon>
    </lineage>
</organism>
<accession>A0A5F2B073</accession>
<name>A0A5F2B073_9LEPT</name>